<organism evidence="2 3">
    <name type="scientific">Ameca splendens</name>
    <dbReference type="NCBI Taxonomy" id="208324"/>
    <lineage>
        <taxon>Eukaryota</taxon>
        <taxon>Metazoa</taxon>
        <taxon>Chordata</taxon>
        <taxon>Craniata</taxon>
        <taxon>Vertebrata</taxon>
        <taxon>Euteleostomi</taxon>
        <taxon>Actinopterygii</taxon>
        <taxon>Neopterygii</taxon>
        <taxon>Teleostei</taxon>
        <taxon>Neoteleostei</taxon>
        <taxon>Acanthomorphata</taxon>
        <taxon>Ovalentaria</taxon>
        <taxon>Atherinomorphae</taxon>
        <taxon>Cyprinodontiformes</taxon>
        <taxon>Goodeidae</taxon>
        <taxon>Ameca</taxon>
    </lineage>
</organism>
<name>A0ABV0YJC9_9TELE</name>
<keyword evidence="3" id="KW-1185">Reference proteome</keyword>
<feature type="transmembrane region" description="Helical" evidence="1">
    <location>
        <begin position="64"/>
        <end position="86"/>
    </location>
</feature>
<evidence type="ECO:0000313" key="3">
    <source>
        <dbReference type="Proteomes" id="UP001469553"/>
    </source>
</evidence>
<reference evidence="2 3" key="1">
    <citation type="submission" date="2021-06" db="EMBL/GenBank/DDBJ databases">
        <authorList>
            <person name="Palmer J.M."/>
        </authorList>
    </citation>
    <scope>NUCLEOTIDE SEQUENCE [LARGE SCALE GENOMIC DNA]</scope>
    <source>
        <strain evidence="2 3">AS_MEX2019</strain>
        <tissue evidence="2">Muscle</tissue>
    </source>
</reference>
<evidence type="ECO:0000313" key="2">
    <source>
        <dbReference type="EMBL" id="MEQ2293794.1"/>
    </source>
</evidence>
<comment type="caution">
    <text evidence="2">The sequence shown here is derived from an EMBL/GenBank/DDBJ whole genome shotgun (WGS) entry which is preliminary data.</text>
</comment>
<proteinExistence type="predicted"/>
<keyword evidence="1" id="KW-0472">Membrane</keyword>
<accession>A0ABV0YJC9</accession>
<evidence type="ECO:0000256" key="1">
    <source>
        <dbReference type="SAM" id="Phobius"/>
    </source>
</evidence>
<dbReference type="Proteomes" id="UP001469553">
    <property type="component" value="Unassembled WGS sequence"/>
</dbReference>
<protein>
    <submittedName>
        <fullName evidence="2">Uncharacterized protein</fullName>
    </submittedName>
</protein>
<sequence>MSPQQQYNRSSCPNKECFKLFSYSKPILSGSSPPSCPPSVYDPGLFLSLLPKLDPPINPSLHSISYAFSTLINTTATVSLLTWAFLISSSKHKIGSIVPLPIQL</sequence>
<gene>
    <name evidence="2" type="ORF">AMECASPLE_037220</name>
</gene>
<keyword evidence="1" id="KW-0812">Transmembrane</keyword>
<keyword evidence="1" id="KW-1133">Transmembrane helix</keyword>
<dbReference type="EMBL" id="JAHRIP010034417">
    <property type="protein sequence ID" value="MEQ2293794.1"/>
    <property type="molecule type" value="Genomic_DNA"/>
</dbReference>